<accession>A0A158BUC8</accession>
<dbReference type="OrthoDB" id="9036126at2"/>
<gene>
    <name evidence="2" type="ORF">AWB80_04152</name>
</gene>
<evidence type="ECO:0000313" key="2">
    <source>
        <dbReference type="EMBL" id="SAK73702.1"/>
    </source>
</evidence>
<dbReference type="Proteomes" id="UP000054911">
    <property type="component" value="Unassembled WGS sequence"/>
</dbReference>
<evidence type="ECO:0000256" key="1">
    <source>
        <dbReference type="SAM" id="Coils"/>
    </source>
</evidence>
<dbReference type="EMBL" id="FCOE02000013">
    <property type="protein sequence ID" value="SAK73702.1"/>
    <property type="molecule type" value="Genomic_DNA"/>
</dbReference>
<evidence type="ECO:0008006" key="4">
    <source>
        <dbReference type="Google" id="ProtNLM"/>
    </source>
</evidence>
<dbReference type="Gene3D" id="1.20.1170.10">
    <property type="match status" value="1"/>
</dbReference>
<keyword evidence="3" id="KW-1185">Reference proteome</keyword>
<dbReference type="AlphaFoldDB" id="A0A158BUC8"/>
<protein>
    <recommendedName>
        <fullName evidence="4">Chromosome partition protein Smc</fullName>
    </recommendedName>
</protein>
<evidence type="ECO:0000313" key="3">
    <source>
        <dbReference type="Proteomes" id="UP000054911"/>
    </source>
</evidence>
<keyword evidence="1" id="KW-0175">Coiled coil</keyword>
<reference evidence="2" key="1">
    <citation type="submission" date="2016-01" db="EMBL/GenBank/DDBJ databases">
        <authorList>
            <person name="Peeters C."/>
        </authorList>
    </citation>
    <scope>NUCLEOTIDE SEQUENCE [LARGE SCALE GENOMIC DNA]</scope>
    <source>
        <strain evidence="2">LMG 29323</strain>
    </source>
</reference>
<dbReference type="RefSeq" id="WP_061176546.1">
    <property type="nucleotide sequence ID" value="NZ_FCOE02000013.1"/>
</dbReference>
<comment type="caution">
    <text evidence="2">The sequence shown here is derived from an EMBL/GenBank/DDBJ whole genome shotgun (WGS) entry which is preliminary data.</text>
</comment>
<organism evidence="2 3">
    <name type="scientific">Caballeronia pedi</name>
    <dbReference type="NCBI Taxonomy" id="1777141"/>
    <lineage>
        <taxon>Bacteria</taxon>
        <taxon>Pseudomonadati</taxon>
        <taxon>Pseudomonadota</taxon>
        <taxon>Betaproteobacteria</taxon>
        <taxon>Burkholderiales</taxon>
        <taxon>Burkholderiaceae</taxon>
        <taxon>Caballeronia</taxon>
    </lineage>
</organism>
<sequence>MLNGETSKNTPNKRNNLPAKIDDIDFNDFIVPRDGHSRATRAHIEETAKESFGPEDELIGRLTDGMMAVAESRERIAAEMIALGNQLFHAHHLVRNNMVAKAGDTRAIHNKAAAIAYEFFEKALGIKQSAARSYMRCYERFGDNAEAIRIFNVGELDMLAAKHNTDAHINEIMLAKESNPDMTRAEVKKLLEELKQRDSALVDSERQLENVASLLEDSKTELYLAGKDVAHLKEELAANARELAAKQEELVRLDDLFNRRTAGLSSMEKDIADKDKEIARLQRVLENQEPVVEIKEVISPPAGFTAIAEAVSAKTAELASTEKALGAAKQELESLQEQRSQAKASIDAAEKVQNSMSAATAAFETFTGKLSSAQLAMQASSDPAEHRRLVEALSGMMRKSLVEIDTWLSR</sequence>
<name>A0A158BUC8_9BURK</name>
<dbReference type="STRING" id="1777141.AWB80_04152"/>
<feature type="coiled-coil region" evidence="1">
    <location>
        <begin position="318"/>
        <end position="352"/>
    </location>
</feature>
<feature type="coiled-coil region" evidence="1">
    <location>
        <begin position="201"/>
        <end position="284"/>
    </location>
</feature>
<proteinExistence type="predicted"/>